<protein>
    <submittedName>
        <fullName evidence="1">DNA-binding protein</fullName>
    </submittedName>
</protein>
<evidence type="ECO:0000313" key="1">
    <source>
        <dbReference type="EMBL" id="MFC4072452.1"/>
    </source>
</evidence>
<accession>A0ABV8J7K5</accession>
<comment type="caution">
    <text evidence="1">The sequence shown here is derived from an EMBL/GenBank/DDBJ whole genome shotgun (WGS) entry which is preliminary data.</text>
</comment>
<gene>
    <name evidence="1" type="ORF">ACFO0C_46635</name>
</gene>
<dbReference type="GO" id="GO:0003677">
    <property type="term" value="F:DNA binding"/>
    <property type="evidence" value="ECO:0007669"/>
    <property type="project" value="UniProtKB-KW"/>
</dbReference>
<keyword evidence="2" id="KW-1185">Reference proteome</keyword>
<dbReference type="EMBL" id="JBHSBL010000037">
    <property type="protein sequence ID" value="MFC4072452.1"/>
    <property type="molecule type" value="Genomic_DNA"/>
</dbReference>
<proteinExistence type="predicted"/>
<organism evidence="1 2">
    <name type="scientific">Actinoplanes subglobosus</name>
    <dbReference type="NCBI Taxonomy" id="1547892"/>
    <lineage>
        <taxon>Bacteria</taxon>
        <taxon>Bacillati</taxon>
        <taxon>Actinomycetota</taxon>
        <taxon>Actinomycetes</taxon>
        <taxon>Micromonosporales</taxon>
        <taxon>Micromonosporaceae</taxon>
        <taxon>Actinoplanes</taxon>
    </lineage>
</organism>
<dbReference type="Proteomes" id="UP001595867">
    <property type="component" value="Unassembled WGS sequence"/>
</dbReference>
<sequence length="74" mass="8219">MARPPLYLVGAREIGVLLGDITRQRAYQIASRPDFPDPIADLAQGKVWLGAEVEAWVAANPGVLEPRRRPRRVT</sequence>
<reference evidence="2" key="1">
    <citation type="journal article" date="2019" name="Int. J. Syst. Evol. Microbiol.">
        <title>The Global Catalogue of Microorganisms (GCM) 10K type strain sequencing project: providing services to taxonomists for standard genome sequencing and annotation.</title>
        <authorList>
            <consortium name="The Broad Institute Genomics Platform"/>
            <consortium name="The Broad Institute Genome Sequencing Center for Infectious Disease"/>
            <person name="Wu L."/>
            <person name="Ma J."/>
        </authorList>
    </citation>
    <scope>NUCLEOTIDE SEQUENCE [LARGE SCALE GENOMIC DNA]</scope>
    <source>
        <strain evidence="2">TBRC 5832</strain>
    </source>
</reference>
<name>A0ABV8J7K5_9ACTN</name>
<evidence type="ECO:0000313" key="2">
    <source>
        <dbReference type="Proteomes" id="UP001595867"/>
    </source>
</evidence>
<keyword evidence="1" id="KW-0238">DNA-binding</keyword>
<dbReference type="RefSeq" id="WP_378073327.1">
    <property type="nucleotide sequence ID" value="NZ_JBHSBL010000037.1"/>
</dbReference>